<evidence type="ECO:0000313" key="3">
    <source>
        <dbReference type="Proteomes" id="UP000275579"/>
    </source>
</evidence>
<feature type="domain" description="DUF397" evidence="1">
    <location>
        <begin position="14"/>
        <end position="32"/>
    </location>
</feature>
<proteinExistence type="predicted"/>
<evidence type="ECO:0000259" key="1">
    <source>
        <dbReference type="Pfam" id="PF04149"/>
    </source>
</evidence>
<feature type="domain" description="DUF397" evidence="1">
    <location>
        <begin position="33"/>
        <end position="85"/>
    </location>
</feature>
<dbReference type="InterPro" id="IPR007278">
    <property type="entry name" value="DUF397"/>
</dbReference>
<accession>A0A3Q9K301</accession>
<evidence type="ECO:0000313" key="2">
    <source>
        <dbReference type="EMBL" id="AZS73099.1"/>
    </source>
</evidence>
<protein>
    <submittedName>
        <fullName evidence="2">DUF397 domain-containing protein</fullName>
    </submittedName>
</protein>
<dbReference type="EMBL" id="CP029042">
    <property type="protein sequence ID" value="AZS73099.1"/>
    <property type="molecule type" value="Genomic_DNA"/>
</dbReference>
<dbReference type="Pfam" id="PF04149">
    <property type="entry name" value="DUF397"/>
    <property type="match status" value="2"/>
</dbReference>
<gene>
    <name evidence="2" type="ORF">DDE74_20950</name>
</gene>
<reference evidence="2 3" key="1">
    <citation type="submission" date="2018-04" db="EMBL/GenBank/DDBJ databases">
        <title>Complete genome sequences of Streptomyces lydicus strain WYEC and characterization of antagonistic properties of biological control agents.</title>
        <authorList>
            <person name="Mariita R.M."/>
            <person name="Sello J.K."/>
        </authorList>
    </citation>
    <scope>NUCLEOTIDE SEQUENCE [LARGE SCALE GENOMIC DNA]</scope>
    <source>
        <strain evidence="2 3">WYEC 108</strain>
    </source>
</reference>
<organism evidence="2 3">
    <name type="scientific">Streptomyces lydicus</name>
    <dbReference type="NCBI Taxonomy" id="47763"/>
    <lineage>
        <taxon>Bacteria</taxon>
        <taxon>Bacillati</taxon>
        <taxon>Actinomycetota</taxon>
        <taxon>Actinomycetes</taxon>
        <taxon>Kitasatosporales</taxon>
        <taxon>Streptomycetaceae</taxon>
        <taxon>Streptomyces</taxon>
    </lineage>
</organism>
<sequence length="89" mass="9703">MTLKPSAGTGTELSWFKSSYSGDSDSNECLEVAWQKSSYSNSNERDDCIEVAPTPSTIHIRDSKNPHGPQLHLRPSAWADFVAYAAAQG</sequence>
<name>A0A3Q9K301_9ACTN</name>
<dbReference type="RefSeq" id="WP_127152146.1">
    <property type="nucleotide sequence ID" value="NZ_CP029042.1"/>
</dbReference>
<dbReference type="Proteomes" id="UP000275579">
    <property type="component" value="Chromosome"/>
</dbReference>
<dbReference type="AlphaFoldDB" id="A0A3Q9K301"/>